<reference evidence="3" key="1">
    <citation type="submission" date="2015-08" db="EMBL/GenBank/DDBJ databases">
        <authorList>
            <person name="Varghese N."/>
        </authorList>
    </citation>
    <scope>NUCLEOTIDE SEQUENCE [LARGE SCALE GENOMIC DNA]</scope>
    <source>
        <strain evidence="3">DSM 18181</strain>
    </source>
</reference>
<proteinExistence type="predicted"/>
<dbReference type="Proteomes" id="UP000183649">
    <property type="component" value="Unassembled WGS sequence"/>
</dbReference>
<keyword evidence="1" id="KW-0812">Transmembrane</keyword>
<dbReference type="AlphaFoldDB" id="A0A0K6HYG2"/>
<feature type="transmembrane region" description="Helical" evidence="1">
    <location>
        <begin position="6"/>
        <end position="27"/>
    </location>
</feature>
<keyword evidence="1" id="KW-1133">Transmembrane helix</keyword>
<feature type="transmembrane region" description="Helical" evidence="1">
    <location>
        <begin position="39"/>
        <end position="56"/>
    </location>
</feature>
<gene>
    <name evidence="2" type="ORF">Ga0061069_103294</name>
</gene>
<keyword evidence="3" id="KW-1185">Reference proteome</keyword>
<keyword evidence="1" id="KW-0472">Membrane</keyword>
<accession>A0A0K6HYG2</accession>
<sequence length="99" mass="10883">MQIDTAFFINAVGIAIMIYGLIDILLLRSKIPGGQVGKAWKALTILIAMFTVGYLVSPFFSSLPADSIRMIVSLIFLFGAVYVILTVRLLYRIIAELTA</sequence>
<organism evidence="2 3">
    <name type="scientific">Thiomonas bhubaneswarensis</name>
    <dbReference type="NCBI Taxonomy" id="339866"/>
    <lineage>
        <taxon>Bacteria</taxon>
        <taxon>Pseudomonadati</taxon>
        <taxon>Pseudomonadota</taxon>
        <taxon>Betaproteobacteria</taxon>
        <taxon>Burkholderiales</taxon>
        <taxon>Thiomonas</taxon>
    </lineage>
</organism>
<dbReference type="OrthoDB" id="9154331at2"/>
<dbReference type="STRING" id="339866.GCA_001418255_01173"/>
<dbReference type="RefSeq" id="WP_055450075.1">
    <property type="nucleotide sequence ID" value="NZ_CYHF01000003.1"/>
</dbReference>
<evidence type="ECO:0000313" key="2">
    <source>
        <dbReference type="EMBL" id="CUA95866.1"/>
    </source>
</evidence>
<name>A0A0K6HYG2_9BURK</name>
<dbReference type="EMBL" id="CYHF01000003">
    <property type="protein sequence ID" value="CUA95866.1"/>
    <property type="molecule type" value="Genomic_DNA"/>
</dbReference>
<protein>
    <submittedName>
        <fullName evidence="2">Uncharacterized protein</fullName>
    </submittedName>
</protein>
<evidence type="ECO:0000313" key="3">
    <source>
        <dbReference type="Proteomes" id="UP000183649"/>
    </source>
</evidence>
<evidence type="ECO:0000256" key="1">
    <source>
        <dbReference type="SAM" id="Phobius"/>
    </source>
</evidence>
<feature type="transmembrane region" description="Helical" evidence="1">
    <location>
        <begin position="68"/>
        <end position="91"/>
    </location>
</feature>